<sequence length="138" mass="14660">MDIASLERQIAGLDHRLLAYEGADGLPVIVPVEIAGFDAAGLHLDVAPGILPPGERRAGLLAHTFGPRCVGLGMRTLTGWLAVGDERAVYAPHTSKGMSAPANRTVQMIANGLVAKSGMRRARRDGSLERLRSLARQD</sequence>
<dbReference type="AlphaFoldDB" id="A0A975L862"/>
<proteinExistence type="predicted"/>
<dbReference type="Proteomes" id="UP000682416">
    <property type="component" value="Chromosome"/>
</dbReference>
<organism evidence="1 2">
    <name type="scientific">Nocardiopsis eucommiae</name>
    <dbReference type="NCBI Taxonomy" id="2831970"/>
    <lineage>
        <taxon>Bacteria</taxon>
        <taxon>Bacillati</taxon>
        <taxon>Actinomycetota</taxon>
        <taxon>Actinomycetes</taxon>
        <taxon>Streptosporangiales</taxon>
        <taxon>Nocardiopsidaceae</taxon>
        <taxon>Nocardiopsis</taxon>
    </lineage>
</organism>
<evidence type="ECO:0000313" key="2">
    <source>
        <dbReference type="Proteomes" id="UP000682416"/>
    </source>
</evidence>
<name>A0A975L862_9ACTN</name>
<gene>
    <name evidence="1" type="ORF">KGD82_19085</name>
</gene>
<accession>A0A975L862</accession>
<dbReference type="EMBL" id="CP074402">
    <property type="protein sequence ID" value="QVJ00668.1"/>
    <property type="molecule type" value="Genomic_DNA"/>
</dbReference>
<reference evidence="1" key="1">
    <citation type="submission" date="2021-05" db="EMBL/GenBank/DDBJ databases">
        <authorList>
            <person name="Kaiqin L."/>
            <person name="Jian G."/>
        </authorList>
    </citation>
    <scope>NUCLEOTIDE SEQUENCE</scope>
    <source>
        <strain evidence="1">HDS5</strain>
    </source>
</reference>
<protein>
    <submittedName>
        <fullName evidence="1">Uncharacterized protein</fullName>
    </submittedName>
</protein>
<evidence type="ECO:0000313" key="1">
    <source>
        <dbReference type="EMBL" id="QVJ00668.1"/>
    </source>
</evidence>
<dbReference type="KEGG" id="nec:KGD82_19085"/>
<keyword evidence="2" id="KW-1185">Reference proteome</keyword>